<evidence type="ECO:0000313" key="2">
    <source>
        <dbReference type="EMBL" id="SCV01750.1"/>
    </source>
</evidence>
<proteinExistence type="predicted"/>
<protein>
    <submittedName>
        <fullName evidence="2">LAMI_0G13476g1_1</fullName>
    </submittedName>
</protein>
<dbReference type="OrthoDB" id="299997at2759"/>
<evidence type="ECO:0000313" key="3">
    <source>
        <dbReference type="Proteomes" id="UP000191024"/>
    </source>
</evidence>
<accession>A0A1G4KBS1</accession>
<reference evidence="2 3" key="1">
    <citation type="submission" date="2016-03" db="EMBL/GenBank/DDBJ databases">
        <authorList>
            <person name="Devillers H."/>
        </authorList>
    </citation>
    <scope>NUCLEOTIDE SEQUENCE [LARGE SCALE GENOMIC DNA]</scope>
    <source>
        <strain evidence="2">CBS 11717</strain>
    </source>
</reference>
<feature type="region of interest" description="Disordered" evidence="1">
    <location>
        <begin position="1"/>
        <end position="39"/>
    </location>
</feature>
<evidence type="ECO:0000256" key="1">
    <source>
        <dbReference type="SAM" id="MobiDB-lite"/>
    </source>
</evidence>
<sequence>MNLATPVSGSRTKQVHTPPSINGSSPSSRPVKKVSDGVLGRMTSSLKAFSPGSALQSRRSSRDEVPVLVNPRTLQGIEDSECYLSSNRLNTDMPITGMKQRRKTPTPLILPQLNTPPSTVVKSRTSPQRQEMLDSPLCLKYPKKQFSEHYDHTPSKFTPRTRQHSYQLSNAKIPGEAWMHAPRRPNAEDEPSTVAQSLEKNLIKISGPRYFVSSECSVCGERLETVLSGEKIVELSCDHQCHLGCFQIAYESTMSRNKFPICELCSKESRPKSEDLLAEMTAKILIRDTVSSRFSVESEWYMKDFHSHSQEPPRAVVEYSPLSYTSESHELKTPFEQLIKNSDFSCHGFHTPVQSQNTLARPKIITRSTTSSWFSRSSIDENASYVTADSDFSFQPSVHILPQLPKLSVIEGDKCTTLQYVINAFVPKLQPFDGRGKKNDSEMRAIKTKVNVALAVRFENTSFNSKEVLLFDRMEFSQDGDTWAEVEAYLFENNLAFFQGTSIVADIPLDQISQLHPIDAFTVVLNLKMKSLHEAFINWHGDARIMKKWTHYLKNASKRHMASSVVVPLQDFTTNGDSLLPDEISNCLRAGVGYESGLSDVSASTLSRRVSCQSNYEKEGSPLKIVLCLSLINCKPLVHSNAELLILIVDKLHEVLISLSDADLVGIILVGRDGAGKVGPFGTFLGMVSKNWDGWSDFFQSLKVYDNNSIFLSDSSELMVMLETSNKLLSTNPPDLAFQRHLVILGSDRDKSTHSSMEKEFFSNRIRSLLTKTLRLHKFTLLQYCSCNSGVRLNESVEGFFYNVKVRIATAFADIDMAKLFSELHDKSAQDLVVDVKSLDERLVQFSAIEQNGKLSRVAPCSEASFVIGPLRPGETKNIVFQVNVNLSNLRKRASWQTGELLGFSAQWASNSCLRRFHGFSHGCEIRFSQYKTKLSNLQPTRLLMVDNFSSRDSEVLDISFAPPLSAAQEALFVSRHIDLTVVEALRALYGQNSQDLAAQLHQLVSIIFCLSRNCLCAIPSFYQQTKGFEGICDRTEKLCLKLESIAGALSSSYAQNPDDSLHNDVAKLQMLKLATILACQDEWSDT</sequence>
<feature type="compositionally biased region" description="Polar residues" evidence="1">
    <location>
        <begin position="112"/>
        <end position="129"/>
    </location>
</feature>
<dbReference type="AlphaFoldDB" id="A0A1G4KBS1"/>
<dbReference type="STRING" id="1230905.A0A1G4KBS1"/>
<feature type="compositionally biased region" description="Polar residues" evidence="1">
    <location>
        <begin position="1"/>
        <end position="23"/>
    </location>
</feature>
<dbReference type="SUPFAM" id="SSF57850">
    <property type="entry name" value="RING/U-box"/>
    <property type="match status" value="1"/>
</dbReference>
<keyword evidence="3" id="KW-1185">Reference proteome</keyword>
<feature type="region of interest" description="Disordered" evidence="1">
    <location>
        <begin position="107"/>
        <end position="131"/>
    </location>
</feature>
<name>A0A1G4KBS1_9SACH</name>
<gene>
    <name evidence="2" type="ORF">LAMI_0G13476G</name>
</gene>
<dbReference type="EMBL" id="LT598469">
    <property type="protein sequence ID" value="SCV01750.1"/>
    <property type="molecule type" value="Genomic_DNA"/>
</dbReference>
<dbReference type="Proteomes" id="UP000191024">
    <property type="component" value="Chromosome G"/>
</dbReference>
<organism evidence="2 3">
    <name type="scientific">Lachancea mirantina</name>
    <dbReference type="NCBI Taxonomy" id="1230905"/>
    <lineage>
        <taxon>Eukaryota</taxon>
        <taxon>Fungi</taxon>
        <taxon>Dikarya</taxon>
        <taxon>Ascomycota</taxon>
        <taxon>Saccharomycotina</taxon>
        <taxon>Saccharomycetes</taxon>
        <taxon>Saccharomycetales</taxon>
        <taxon>Saccharomycetaceae</taxon>
        <taxon>Lachancea</taxon>
    </lineage>
</organism>